<name>A0A498PUG2_9MYCO</name>
<dbReference type="Gene3D" id="3.40.630.30">
    <property type="match status" value="1"/>
</dbReference>
<sequence>MATLAGECLDNGYTRLSWAVLNWNSDASDAFDASDAVALYDGIGGQPQREWTNYRLSGPDLVALAGPR</sequence>
<evidence type="ECO:0000313" key="2">
    <source>
        <dbReference type="Proteomes" id="UP000267289"/>
    </source>
</evidence>
<gene>
    <name evidence="1" type="ORF">LAUMK13_01170</name>
</gene>
<evidence type="ECO:0000313" key="1">
    <source>
        <dbReference type="EMBL" id="VBA36469.1"/>
    </source>
</evidence>
<accession>A0A498PUG2</accession>
<dbReference type="AlphaFoldDB" id="A0A498PUG2"/>
<protein>
    <recommendedName>
        <fullName evidence="3">N-acetyltransferase domain-containing protein</fullName>
    </recommendedName>
</protein>
<organism evidence="1 2">
    <name type="scientific">Mycobacterium innocens</name>
    <dbReference type="NCBI Taxonomy" id="2341083"/>
    <lineage>
        <taxon>Bacteria</taxon>
        <taxon>Bacillati</taxon>
        <taxon>Actinomycetota</taxon>
        <taxon>Actinomycetes</taxon>
        <taxon>Mycobacteriales</taxon>
        <taxon>Mycobacteriaceae</taxon>
        <taxon>Mycobacterium</taxon>
    </lineage>
</organism>
<dbReference type="EMBL" id="UPHQ01000048">
    <property type="protein sequence ID" value="VBA36469.1"/>
    <property type="molecule type" value="Genomic_DNA"/>
</dbReference>
<evidence type="ECO:0008006" key="3">
    <source>
        <dbReference type="Google" id="ProtNLM"/>
    </source>
</evidence>
<keyword evidence="2" id="KW-1185">Reference proteome</keyword>
<reference evidence="1 2" key="1">
    <citation type="submission" date="2018-09" db="EMBL/GenBank/DDBJ databases">
        <authorList>
            <person name="Tagini F."/>
        </authorList>
    </citation>
    <scope>NUCLEOTIDE SEQUENCE [LARGE SCALE GENOMIC DNA]</scope>
    <source>
        <strain evidence="1 2">MK13</strain>
    </source>
</reference>
<proteinExistence type="predicted"/>
<dbReference type="Proteomes" id="UP000267289">
    <property type="component" value="Unassembled WGS sequence"/>
</dbReference>